<dbReference type="RefSeq" id="WP_095687613.1">
    <property type="nucleotide sequence ID" value="NZ_CP022751.1"/>
</dbReference>
<dbReference type="EMBL" id="CP022751">
    <property type="protein sequence ID" value="ASY47187.1"/>
    <property type="molecule type" value="Genomic_DNA"/>
</dbReference>
<dbReference type="KEGG" id="shyd:CJD35_22275"/>
<protein>
    <recommendedName>
        <fullName evidence="1">DUF5672 domain-containing protein</fullName>
    </recommendedName>
</protein>
<dbReference type="AlphaFoldDB" id="A0A249N196"/>
<accession>A0A249N196</accession>
<sequence length="259" mass="29396">MASTDPKSRLALNQVTLCAATSVNVAVTIRALEACLEQVDFAACKLFTHEKVTPDHPAIIVVPIAPLRSSTAYSDFMLRHMVDHIDTSHCLVAQWDGHVLDAARWQPEFLDYDYVGASWPQFDDGYDVGNGGFSLRSRRLMMACRELGFAPSHPEDIAIGRINRAWLEERGMRFAPRDIADRFAAERAGDIARSFGYHGVWHMPRTIGVEPFWRLYRKLDDRRTIQHDFTAIYRDIGQGRGGLARRMRLLFDQIGKCKS</sequence>
<reference evidence="2 3" key="1">
    <citation type="submission" date="2017-08" db="EMBL/GenBank/DDBJ databases">
        <title>Whole Genome Sequence of Sphingobium hydrophobicum C1: Insights into Adaption to the Electronic-waste Contaminated Sediment.</title>
        <authorList>
            <person name="Song D."/>
            <person name="Chen X."/>
            <person name="Xu M."/>
        </authorList>
    </citation>
    <scope>NUCLEOTIDE SEQUENCE [LARGE SCALE GENOMIC DNA]</scope>
    <source>
        <strain evidence="2 3">C1</strain>
        <plasmid evidence="2 3">p5</plasmid>
    </source>
</reference>
<feature type="domain" description="DUF5672" evidence="1">
    <location>
        <begin position="62"/>
        <end position="198"/>
    </location>
</feature>
<organism evidence="2 3">
    <name type="scientific">Sphingobium xenophagum</name>
    <dbReference type="NCBI Taxonomy" id="121428"/>
    <lineage>
        <taxon>Bacteria</taxon>
        <taxon>Pseudomonadati</taxon>
        <taxon>Pseudomonadota</taxon>
        <taxon>Alphaproteobacteria</taxon>
        <taxon>Sphingomonadales</taxon>
        <taxon>Sphingomonadaceae</taxon>
        <taxon>Sphingobium</taxon>
    </lineage>
</organism>
<dbReference type="Proteomes" id="UP000217141">
    <property type="component" value="Plasmid p5"/>
</dbReference>
<dbReference type="Pfam" id="PF18922">
    <property type="entry name" value="DUF5672"/>
    <property type="match status" value="1"/>
</dbReference>
<evidence type="ECO:0000259" key="1">
    <source>
        <dbReference type="Pfam" id="PF18922"/>
    </source>
</evidence>
<proteinExistence type="predicted"/>
<dbReference type="InterPro" id="IPR043729">
    <property type="entry name" value="DUF5672"/>
</dbReference>
<geneLocation type="plasmid" evidence="2 3">
    <name>p5</name>
</geneLocation>
<name>A0A249N196_SPHXE</name>
<gene>
    <name evidence="2" type="ORF">CJD35_22275</name>
</gene>
<evidence type="ECO:0000313" key="3">
    <source>
        <dbReference type="Proteomes" id="UP000217141"/>
    </source>
</evidence>
<evidence type="ECO:0000313" key="2">
    <source>
        <dbReference type="EMBL" id="ASY47187.1"/>
    </source>
</evidence>
<keyword evidence="2" id="KW-0614">Plasmid</keyword>